<dbReference type="AlphaFoldDB" id="A0A6A2X9F5"/>
<reference evidence="2" key="1">
    <citation type="submission" date="2019-09" db="EMBL/GenBank/DDBJ databases">
        <title>Draft genome information of white flower Hibiscus syriacus.</title>
        <authorList>
            <person name="Kim Y.-M."/>
        </authorList>
    </citation>
    <scope>NUCLEOTIDE SEQUENCE [LARGE SCALE GENOMIC DNA]</scope>
    <source>
        <strain evidence="2">YM2019G1</strain>
    </source>
</reference>
<dbReference type="Pfam" id="PF13668">
    <property type="entry name" value="Ferritin_2"/>
    <property type="match status" value="1"/>
</dbReference>
<dbReference type="EMBL" id="VEPZ02001452">
    <property type="protein sequence ID" value="KAE8672101.1"/>
    <property type="molecule type" value="Genomic_DNA"/>
</dbReference>
<organism evidence="2 3">
    <name type="scientific">Hibiscus syriacus</name>
    <name type="common">Rose of Sharon</name>
    <dbReference type="NCBI Taxonomy" id="106335"/>
    <lineage>
        <taxon>Eukaryota</taxon>
        <taxon>Viridiplantae</taxon>
        <taxon>Streptophyta</taxon>
        <taxon>Embryophyta</taxon>
        <taxon>Tracheophyta</taxon>
        <taxon>Spermatophyta</taxon>
        <taxon>Magnoliopsida</taxon>
        <taxon>eudicotyledons</taxon>
        <taxon>Gunneridae</taxon>
        <taxon>Pentapetalae</taxon>
        <taxon>rosids</taxon>
        <taxon>malvids</taxon>
        <taxon>Malvales</taxon>
        <taxon>Malvaceae</taxon>
        <taxon>Malvoideae</taxon>
        <taxon>Hibiscus</taxon>
    </lineage>
</organism>
<dbReference type="OrthoDB" id="1001765at2759"/>
<gene>
    <name evidence="2" type="ORF">F3Y22_tig00111851pilonHSYRG00031</name>
</gene>
<name>A0A6A2X9F5_HIBSY</name>
<proteinExistence type="predicted"/>
<keyword evidence="1" id="KW-0732">Signal</keyword>
<feature type="chain" id="PRO_5025383969" evidence="1">
    <location>
        <begin position="23"/>
        <end position="311"/>
    </location>
</feature>
<dbReference type="Proteomes" id="UP000436088">
    <property type="component" value="Unassembled WGS sequence"/>
</dbReference>
<keyword evidence="3" id="KW-1185">Reference proteome</keyword>
<evidence type="ECO:0000313" key="2">
    <source>
        <dbReference type="EMBL" id="KAE8672101.1"/>
    </source>
</evidence>
<dbReference type="GO" id="GO:0016740">
    <property type="term" value="F:transferase activity"/>
    <property type="evidence" value="ECO:0007669"/>
    <property type="project" value="UniProtKB-KW"/>
</dbReference>
<evidence type="ECO:0000313" key="3">
    <source>
        <dbReference type="Proteomes" id="UP000436088"/>
    </source>
</evidence>
<evidence type="ECO:0000256" key="1">
    <source>
        <dbReference type="SAM" id="SignalP"/>
    </source>
</evidence>
<protein>
    <submittedName>
        <fullName evidence="2">Glutathione S-transferase U8-like</fullName>
    </submittedName>
</protein>
<dbReference type="PANTHER" id="PTHR31694">
    <property type="entry name" value="DESICCATION-LIKE PROTEIN"/>
    <property type="match status" value="1"/>
</dbReference>
<comment type="caution">
    <text evidence="2">The sequence shown here is derived from an EMBL/GenBank/DDBJ whole genome shotgun (WGS) entry which is preliminary data.</text>
</comment>
<feature type="signal peptide" evidence="1">
    <location>
        <begin position="1"/>
        <end position="22"/>
    </location>
</feature>
<accession>A0A6A2X9F5</accession>
<dbReference type="InterPro" id="IPR052965">
    <property type="entry name" value="Pigment-catalase-like"/>
</dbReference>
<sequence length="311" mass="34493">MATPLLYSAIILFLLPLQLITAVPSCPRDCEPADATDRDRVHFAMNLEFLETEWFLCGAHGIGLDAIEPEYAEGGPPPIGCKKANLDRVTRRVVEEFGYQEVGHLRAIKTTVGGIQRPLIDISSENFAKIFDEAMGYCLDPPFDPYEDSIKYLMGTYVIPYVGLNGYVGTIPCLQKFETKKLVAGLMGVESGQDATVRAWLYKKANENVEPYNITVAEFTMRISELRNKLGHCGIKDEGIIVPPELGAENRTSSNVLSADYNSLSYPRTPAEIARITYGTGDEHRPGGFFPEGANGRIAREYLYNDKLKVL</sequence>
<dbReference type="PANTHER" id="PTHR31694:SF26">
    <property type="entry name" value="OS05G0151100 PROTEIN"/>
    <property type="match status" value="1"/>
</dbReference>